<dbReference type="Proteomes" id="UP000239236">
    <property type="component" value="Unassembled WGS sequence"/>
</dbReference>
<evidence type="ECO:0000259" key="2">
    <source>
        <dbReference type="Pfam" id="PF07885"/>
    </source>
</evidence>
<protein>
    <recommendedName>
        <fullName evidence="2">Potassium channel domain-containing protein</fullName>
    </recommendedName>
</protein>
<reference evidence="3 4" key="1">
    <citation type="submission" date="2018-03" db="EMBL/GenBank/DDBJ databases">
        <title>Genotypic and phenotypic analysis of antagonistic Bacillus spp. isolated from rhizosphere soil of plants in Tibet.</title>
        <authorList>
            <person name="Borriss R."/>
            <person name="Lasch P."/>
            <person name="Wu L."/>
            <person name="Wu H."/>
            <person name="Gao X."/>
        </authorList>
    </citation>
    <scope>NUCLEOTIDE SEQUENCE [LARGE SCALE GENOMIC DNA]</scope>
    <source>
        <strain evidence="3 4">NMSW16</strain>
    </source>
</reference>
<gene>
    <name evidence="3" type="ORF">C6357_21455</name>
</gene>
<dbReference type="RefSeq" id="WP_106102305.1">
    <property type="nucleotide sequence ID" value="NZ_PVRR01000005.1"/>
</dbReference>
<dbReference type="Gene3D" id="2.160.20.80">
    <property type="entry name" value="E3 ubiquitin-protein ligase SopA"/>
    <property type="match status" value="1"/>
</dbReference>
<dbReference type="Gene3D" id="1.10.287.70">
    <property type="match status" value="1"/>
</dbReference>
<dbReference type="InterPro" id="IPR001646">
    <property type="entry name" value="5peptide_repeat"/>
</dbReference>
<comment type="caution">
    <text evidence="3">The sequence shown here is derived from an EMBL/GenBank/DDBJ whole genome shotgun (WGS) entry which is preliminary data.</text>
</comment>
<feature type="transmembrane region" description="Helical" evidence="1">
    <location>
        <begin position="269"/>
        <end position="293"/>
    </location>
</feature>
<dbReference type="InterPro" id="IPR052949">
    <property type="entry name" value="PA_immunity-related"/>
</dbReference>
<keyword evidence="1" id="KW-0812">Transmembrane</keyword>
<proteinExistence type="predicted"/>
<dbReference type="SUPFAM" id="SSF81324">
    <property type="entry name" value="Voltage-gated potassium channels"/>
    <property type="match status" value="1"/>
</dbReference>
<organism evidence="3 4">
    <name type="scientific">Bacillus wiedmannii</name>
    <dbReference type="NCBI Taxonomy" id="1890302"/>
    <lineage>
        <taxon>Bacteria</taxon>
        <taxon>Bacillati</taxon>
        <taxon>Bacillota</taxon>
        <taxon>Bacilli</taxon>
        <taxon>Bacillales</taxon>
        <taxon>Bacillaceae</taxon>
        <taxon>Bacillus</taxon>
        <taxon>Bacillus cereus group</taxon>
    </lineage>
</organism>
<dbReference type="InterPro" id="IPR013099">
    <property type="entry name" value="K_chnl_dom"/>
</dbReference>
<evidence type="ECO:0000256" key="1">
    <source>
        <dbReference type="SAM" id="Phobius"/>
    </source>
</evidence>
<keyword evidence="4" id="KW-1185">Reference proteome</keyword>
<dbReference type="SUPFAM" id="SSF141571">
    <property type="entry name" value="Pentapeptide repeat-like"/>
    <property type="match status" value="1"/>
</dbReference>
<feature type="domain" description="Potassium channel" evidence="2">
    <location>
        <begin position="218"/>
        <end position="295"/>
    </location>
</feature>
<dbReference type="PANTHER" id="PTHR42999">
    <property type="entry name" value="ANTIBIOTIC RESISTANCE PROTEIN MCBG"/>
    <property type="match status" value="1"/>
</dbReference>
<accession>A0ABX5DT11</accession>
<evidence type="ECO:0000313" key="4">
    <source>
        <dbReference type="Proteomes" id="UP000239236"/>
    </source>
</evidence>
<dbReference type="EMBL" id="PVRR01000005">
    <property type="protein sequence ID" value="PRT38297.1"/>
    <property type="molecule type" value="Genomic_DNA"/>
</dbReference>
<dbReference type="Pfam" id="PF07885">
    <property type="entry name" value="Ion_trans_2"/>
    <property type="match status" value="1"/>
</dbReference>
<sequence>MVNISSLIELQNFQPNVHSNRIEIADEEKDNLKLSNITLKRSKLINLGMKNAEFSTCAITQTHLERCYLRYAKFVNVDFTGSTFEDCDLENANFNSCNLRYVKFRNCKLNIKEILGCLPTESNLKVALLKELRKNQLDLGDNKSSDAILVKIYDTEKELLLERAMCKTSYHRQREDFMSRAGAFINYITLQMNDFIWGYGLKLSRLFRMAVLINLMFAMFIYFFTGTEYLSVTVGGNKPIKLDFWQSLYTSYTSFTTVGYGHYTPIGTISMLFFSLENVFGLVFIGFLVSGVYRRIAK</sequence>
<evidence type="ECO:0000313" key="3">
    <source>
        <dbReference type="EMBL" id="PRT38297.1"/>
    </source>
</evidence>
<name>A0ABX5DT11_9BACI</name>
<keyword evidence="1" id="KW-1133">Transmembrane helix</keyword>
<feature type="transmembrane region" description="Helical" evidence="1">
    <location>
        <begin position="206"/>
        <end position="224"/>
    </location>
</feature>
<dbReference type="Pfam" id="PF13599">
    <property type="entry name" value="Pentapeptide_4"/>
    <property type="match status" value="1"/>
</dbReference>
<dbReference type="PANTHER" id="PTHR42999:SF1">
    <property type="entry name" value="PENTAPEPTIDE REPEAT-CONTAINING PROTEIN"/>
    <property type="match status" value="1"/>
</dbReference>
<keyword evidence="1" id="KW-0472">Membrane</keyword>